<dbReference type="Proteomes" id="UP000277671">
    <property type="component" value="Unassembled WGS sequence"/>
</dbReference>
<keyword evidence="2" id="KW-1185">Reference proteome</keyword>
<protein>
    <submittedName>
        <fullName evidence="1">Helix-turn-helix protein</fullName>
    </submittedName>
</protein>
<proteinExistence type="predicted"/>
<evidence type="ECO:0000313" key="1">
    <source>
        <dbReference type="EMBL" id="RKR92815.1"/>
    </source>
</evidence>
<dbReference type="AlphaFoldDB" id="A0A495JW92"/>
<dbReference type="EMBL" id="RBKT01000001">
    <property type="protein sequence ID" value="RKR92815.1"/>
    <property type="molecule type" value="Genomic_DNA"/>
</dbReference>
<accession>A0A495JW92</accession>
<dbReference type="OrthoDB" id="9810578at2"/>
<name>A0A495JW92_9ACTN</name>
<comment type="caution">
    <text evidence="1">The sequence shown here is derived from an EMBL/GenBank/DDBJ whole genome shotgun (WGS) entry which is preliminary data.</text>
</comment>
<reference evidence="1 2" key="1">
    <citation type="submission" date="2018-10" db="EMBL/GenBank/DDBJ databases">
        <title>Sequencing the genomes of 1000 actinobacteria strains.</title>
        <authorList>
            <person name="Klenk H.-P."/>
        </authorList>
    </citation>
    <scope>NUCLEOTIDE SEQUENCE [LARGE SCALE GENOMIC DNA]</scope>
    <source>
        <strain evidence="1 2">DSM 45175</strain>
    </source>
</reference>
<dbReference type="RefSeq" id="WP_121160761.1">
    <property type="nucleotide sequence ID" value="NZ_RBKT01000001.1"/>
</dbReference>
<organism evidence="1 2">
    <name type="scientific">Micromonospora pisi</name>
    <dbReference type="NCBI Taxonomy" id="589240"/>
    <lineage>
        <taxon>Bacteria</taxon>
        <taxon>Bacillati</taxon>
        <taxon>Actinomycetota</taxon>
        <taxon>Actinomycetes</taxon>
        <taxon>Micromonosporales</taxon>
        <taxon>Micromonosporaceae</taxon>
        <taxon>Micromonospora</taxon>
    </lineage>
</organism>
<dbReference type="InterPro" id="IPR001387">
    <property type="entry name" value="Cro/C1-type_HTH"/>
</dbReference>
<evidence type="ECO:0000313" key="2">
    <source>
        <dbReference type="Proteomes" id="UP000277671"/>
    </source>
</evidence>
<sequence length="119" mass="12836">MNRQPRAVQQRKALGRRIRAHRLALGFTSRDVAAQVGTSHSRMTGIETVNQDVLSGTLIDVAEVVGLHVALVGDHHLPLLELTAAEVRELVVAAALWADQSDDTTLHDALAKLTSKESA</sequence>
<dbReference type="GO" id="GO:0003677">
    <property type="term" value="F:DNA binding"/>
    <property type="evidence" value="ECO:0007669"/>
    <property type="project" value="InterPro"/>
</dbReference>
<dbReference type="CDD" id="cd00093">
    <property type="entry name" value="HTH_XRE"/>
    <property type="match status" value="1"/>
</dbReference>
<dbReference type="SUPFAM" id="SSF47413">
    <property type="entry name" value="lambda repressor-like DNA-binding domains"/>
    <property type="match status" value="1"/>
</dbReference>
<dbReference type="Gene3D" id="1.10.260.40">
    <property type="entry name" value="lambda repressor-like DNA-binding domains"/>
    <property type="match status" value="1"/>
</dbReference>
<dbReference type="Pfam" id="PF13560">
    <property type="entry name" value="HTH_31"/>
    <property type="match status" value="1"/>
</dbReference>
<gene>
    <name evidence="1" type="ORF">BDK92_7297</name>
</gene>
<dbReference type="InterPro" id="IPR010982">
    <property type="entry name" value="Lambda_DNA-bd_dom_sf"/>
</dbReference>